<accession>A0ACB9MNV6</accession>
<proteinExistence type="predicted"/>
<comment type="caution">
    <text evidence="1">The sequence shown here is derived from an EMBL/GenBank/DDBJ whole genome shotgun (WGS) entry which is preliminary data.</text>
</comment>
<name>A0ACB9MNV6_9MYRT</name>
<reference evidence="2" key="1">
    <citation type="journal article" date="2023" name="Front. Plant Sci.">
        <title>Chromosomal-level genome assembly of Melastoma candidum provides insights into trichome evolution.</title>
        <authorList>
            <person name="Zhong Y."/>
            <person name="Wu W."/>
            <person name="Sun C."/>
            <person name="Zou P."/>
            <person name="Liu Y."/>
            <person name="Dai S."/>
            <person name="Zhou R."/>
        </authorList>
    </citation>
    <scope>NUCLEOTIDE SEQUENCE [LARGE SCALE GENOMIC DNA]</scope>
</reference>
<evidence type="ECO:0000313" key="1">
    <source>
        <dbReference type="EMBL" id="KAI4325114.1"/>
    </source>
</evidence>
<organism evidence="1 2">
    <name type="scientific">Melastoma candidum</name>
    <dbReference type="NCBI Taxonomy" id="119954"/>
    <lineage>
        <taxon>Eukaryota</taxon>
        <taxon>Viridiplantae</taxon>
        <taxon>Streptophyta</taxon>
        <taxon>Embryophyta</taxon>
        <taxon>Tracheophyta</taxon>
        <taxon>Spermatophyta</taxon>
        <taxon>Magnoliopsida</taxon>
        <taxon>eudicotyledons</taxon>
        <taxon>Gunneridae</taxon>
        <taxon>Pentapetalae</taxon>
        <taxon>rosids</taxon>
        <taxon>malvids</taxon>
        <taxon>Myrtales</taxon>
        <taxon>Melastomataceae</taxon>
        <taxon>Melastomatoideae</taxon>
        <taxon>Melastomateae</taxon>
        <taxon>Melastoma</taxon>
    </lineage>
</organism>
<dbReference type="Proteomes" id="UP001057402">
    <property type="component" value="Chromosome 9"/>
</dbReference>
<gene>
    <name evidence="1" type="ORF">MLD38_030538</name>
</gene>
<dbReference type="EMBL" id="CM042888">
    <property type="protein sequence ID" value="KAI4325114.1"/>
    <property type="molecule type" value="Genomic_DNA"/>
</dbReference>
<evidence type="ECO:0000313" key="2">
    <source>
        <dbReference type="Proteomes" id="UP001057402"/>
    </source>
</evidence>
<keyword evidence="2" id="KW-1185">Reference proteome</keyword>
<protein>
    <submittedName>
        <fullName evidence="1">Uncharacterized protein</fullName>
    </submittedName>
</protein>
<sequence>MICYPVAGDQFINCKYITEVWKVGVQIKGFRQEEFEEGLAKVTEDEGIGSRLEELHDRVTGKVAITRVEDNLNDFVGGMQRWIGSTRKII</sequence>